<proteinExistence type="inferred from homology"/>
<comment type="caution">
    <text evidence="4">The sequence shown here is derived from an EMBL/GenBank/DDBJ whole genome shotgun (WGS) entry which is preliminary data.</text>
</comment>
<dbReference type="SUPFAM" id="SSF51735">
    <property type="entry name" value="NAD(P)-binding Rossmann-fold domains"/>
    <property type="match status" value="1"/>
</dbReference>
<feature type="domain" description="NAD-dependent epimerase/dehydratase" evidence="3">
    <location>
        <begin position="3"/>
        <end position="239"/>
    </location>
</feature>
<name>A0ABQ5YBY6_9NEIS</name>
<dbReference type="PANTHER" id="PTHR43000">
    <property type="entry name" value="DTDP-D-GLUCOSE 4,6-DEHYDRATASE-RELATED"/>
    <property type="match status" value="1"/>
</dbReference>
<dbReference type="EMBL" id="BSOG01000001">
    <property type="protein sequence ID" value="GLR12456.1"/>
    <property type="molecule type" value="Genomic_DNA"/>
</dbReference>
<evidence type="ECO:0000313" key="5">
    <source>
        <dbReference type="Proteomes" id="UP001156706"/>
    </source>
</evidence>
<evidence type="ECO:0000256" key="1">
    <source>
        <dbReference type="ARBA" id="ARBA00005125"/>
    </source>
</evidence>
<organism evidence="4 5">
    <name type="scientific">Chitinimonas prasina</name>
    <dbReference type="NCBI Taxonomy" id="1434937"/>
    <lineage>
        <taxon>Bacteria</taxon>
        <taxon>Pseudomonadati</taxon>
        <taxon>Pseudomonadota</taxon>
        <taxon>Betaproteobacteria</taxon>
        <taxon>Neisseriales</taxon>
        <taxon>Chitinibacteraceae</taxon>
        <taxon>Chitinimonas</taxon>
    </lineage>
</organism>
<reference evidence="5" key="1">
    <citation type="journal article" date="2019" name="Int. J. Syst. Evol. Microbiol.">
        <title>The Global Catalogue of Microorganisms (GCM) 10K type strain sequencing project: providing services to taxonomists for standard genome sequencing and annotation.</title>
        <authorList>
            <consortium name="The Broad Institute Genomics Platform"/>
            <consortium name="The Broad Institute Genome Sequencing Center for Infectious Disease"/>
            <person name="Wu L."/>
            <person name="Ma J."/>
        </authorList>
    </citation>
    <scope>NUCLEOTIDE SEQUENCE [LARGE SCALE GENOMIC DNA]</scope>
    <source>
        <strain evidence="5">NBRC 110044</strain>
    </source>
</reference>
<sequence length="315" mass="34518">MRILITGASGQIGCNLALRCLAAGHTVHGVDQRPNGWCDAYPVLLHDLTRPGTPGLLTTQLAAWGKPDVVVHLAAHAKVHQLVLEPDKAMENMAMTQQVLEFCRQHGLPIVFSSSREVYGNARRDTTAEADADFALAASTYAASKLAGEALVYSYARCYGLPYLVFRLSNVYGRYDNDLGRMERVIPLFMHKLQQGEALTLFGADKVLDFTYVDDCVEGLFLGIQALQAGEVRDQTFNLARGEGHSLRQLADYLAGLLGRAAQLVEAPTQAGEISRYVANLDHARRLLGYAPQVSLPEGLRRSLAWSRNWAEAHG</sequence>
<dbReference type="Pfam" id="PF01370">
    <property type="entry name" value="Epimerase"/>
    <property type="match status" value="1"/>
</dbReference>
<keyword evidence="5" id="KW-1185">Reference proteome</keyword>
<accession>A0ABQ5YBY6</accession>
<evidence type="ECO:0000256" key="2">
    <source>
        <dbReference type="ARBA" id="ARBA00007637"/>
    </source>
</evidence>
<gene>
    <name evidence="4" type="ORF">GCM10007907_12460</name>
</gene>
<protein>
    <submittedName>
        <fullName evidence="4">Nucleoside-diphosphate sugar epimerase</fullName>
    </submittedName>
</protein>
<dbReference type="Gene3D" id="3.40.50.720">
    <property type="entry name" value="NAD(P)-binding Rossmann-like Domain"/>
    <property type="match status" value="1"/>
</dbReference>
<comment type="similarity">
    <text evidence="2">Belongs to the NAD(P)-dependent epimerase/dehydratase family.</text>
</comment>
<dbReference type="InterPro" id="IPR001509">
    <property type="entry name" value="Epimerase_deHydtase"/>
</dbReference>
<evidence type="ECO:0000259" key="3">
    <source>
        <dbReference type="Pfam" id="PF01370"/>
    </source>
</evidence>
<dbReference type="Proteomes" id="UP001156706">
    <property type="component" value="Unassembled WGS sequence"/>
</dbReference>
<comment type="pathway">
    <text evidence="1">Bacterial outer membrane biogenesis; LPS O-antigen biosynthesis.</text>
</comment>
<dbReference type="RefSeq" id="WP_284195576.1">
    <property type="nucleotide sequence ID" value="NZ_BSOG01000001.1"/>
</dbReference>
<evidence type="ECO:0000313" key="4">
    <source>
        <dbReference type="EMBL" id="GLR12456.1"/>
    </source>
</evidence>
<dbReference type="InterPro" id="IPR036291">
    <property type="entry name" value="NAD(P)-bd_dom_sf"/>
</dbReference>